<comment type="caution">
    <text evidence="2">The sequence shown here is derived from an EMBL/GenBank/DDBJ whole genome shotgun (WGS) entry which is preliminary data.</text>
</comment>
<evidence type="ECO:0000256" key="1">
    <source>
        <dbReference type="SAM" id="MobiDB-lite"/>
    </source>
</evidence>
<feature type="compositionally biased region" description="Basic and acidic residues" evidence="1">
    <location>
        <begin position="50"/>
        <end position="71"/>
    </location>
</feature>
<proteinExistence type="predicted"/>
<keyword evidence="3" id="KW-1185">Reference proteome</keyword>
<accession>A0AAN8ISR7</accession>
<dbReference type="Proteomes" id="UP001331761">
    <property type="component" value="Unassembled WGS sequence"/>
</dbReference>
<gene>
    <name evidence="2" type="ORF">GCK32_006810</name>
</gene>
<sequence length="130" mass="13841">MPASHPTRSLSTSASTAAPCIAHSNVIETLVDSKIAEEVEDLVLLAAEGPRGRQKADGKKRDSQVLDDGSRHGNFAEVNGKGRPRRPQAVPLSYSEGRYPQRLESAGASQEVPTAFASSAQQGLPFGRLF</sequence>
<dbReference type="AlphaFoldDB" id="A0AAN8ISR7"/>
<protein>
    <submittedName>
        <fullName evidence="2">Uncharacterized protein</fullName>
    </submittedName>
</protein>
<dbReference type="EMBL" id="WIXE01005616">
    <property type="protein sequence ID" value="KAK5982023.1"/>
    <property type="molecule type" value="Genomic_DNA"/>
</dbReference>
<feature type="region of interest" description="Disordered" evidence="1">
    <location>
        <begin position="48"/>
        <end position="97"/>
    </location>
</feature>
<reference evidence="2 3" key="1">
    <citation type="submission" date="2019-10" db="EMBL/GenBank/DDBJ databases">
        <title>Assembly and Annotation for the nematode Trichostrongylus colubriformis.</title>
        <authorList>
            <person name="Martin J."/>
        </authorList>
    </citation>
    <scope>NUCLEOTIDE SEQUENCE [LARGE SCALE GENOMIC DNA]</scope>
    <source>
        <strain evidence="2">G859</strain>
        <tissue evidence="2">Whole worm</tissue>
    </source>
</reference>
<name>A0AAN8ISR7_TRICO</name>
<organism evidence="2 3">
    <name type="scientific">Trichostrongylus colubriformis</name>
    <name type="common">Black scour worm</name>
    <dbReference type="NCBI Taxonomy" id="6319"/>
    <lineage>
        <taxon>Eukaryota</taxon>
        <taxon>Metazoa</taxon>
        <taxon>Ecdysozoa</taxon>
        <taxon>Nematoda</taxon>
        <taxon>Chromadorea</taxon>
        <taxon>Rhabditida</taxon>
        <taxon>Rhabditina</taxon>
        <taxon>Rhabditomorpha</taxon>
        <taxon>Strongyloidea</taxon>
        <taxon>Trichostrongylidae</taxon>
        <taxon>Trichostrongylus</taxon>
    </lineage>
</organism>
<evidence type="ECO:0000313" key="2">
    <source>
        <dbReference type="EMBL" id="KAK5982023.1"/>
    </source>
</evidence>
<evidence type="ECO:0000313" key="3">
    <source>
        <dbReference type="Proteomes" id="UP001331761"/>
    </source>
</evidence>